<dbReference type="Pfam" id="PF12234">
    <property type="entry name" value="Rav1p_C"/>
    <property type="match status" value="1"/>
</dbReference>
<dbReference type="Proteomes" id="UP000242474">
    <property type="component" value="Unassembled WGS sequence"/>
</dbReference>
<evidence type="ECO:0000313" key="3">
    <source>
        <dbReference type="Proteomes" id="UP000242474"/>
    </source>
</evidence>
<dbReference type="OrthoDB" id="342131at2759"/>
<dbReference type="AlphaFoldDB" id="A0A2G5B3X7"/>
<dbReference type="GO" id="GO:0007035">
    <property type="term" value="P:vacuolar acidification"/>
    <property type="evidence" value="ECO:0007669"/>
    <property type="project" value="TreeGrafter"/>
</dbReference>
<reference evidence="2 3" key="1">
    <citation type="journal article" date="2015" name="Genome Biol. Evol.">
        <title>Phylogenomic analyses indicate that early fungi evolved digesting cell walls of algal ancestors of land plants.</title>
        <authorList>
            <person name="Chang Y."/>
            <person name="Wang S."/>
            <person name="Sekimoto S."/>
            <person name="Aerts A.L."/>
            <person name="Choi C."/>
            <person name="Clum A."/>
            <person name="LaButti K.M."/>
            <person name="Lindquist E.A."/>
            <person name="Yee Ngan C."/>
            <person name="Ohm R.A."/>
            <person name="Salamov A.A."/>
            <person name="Grigoriev I.V."/>
            <person name="Spatafora J.W."/>
            <person name="Berbee M.L."/>
        </authorList>
    </citation>
    <scope>NUCLEOTIDE SEQUENCE [LARGE SCALE GENOMIC DNA]</scope>
    <source>
        <strain evidence="2 3">NRRL 1564</strain>
    </source>
</reference>
<feature type="non-terminal residue" evidence="2">
    <location>
        <position position="1"/>
    </location>
</feature>
<feature type="non-terminal residue" evidence="2">
    <location>
        <position position="125"/>
    </location>
</feature>
<dbReference type="EMBL" id="KZ303528">
    <property type="protein sequence ID" value="PIA13708.1"/>
    <property type="molecule type" value="Genomic_DNA"/>
</dbReference>
<dbReference type="InterPro" id="IPR052208">
    <property type="entry name" value="DmX-like/RAVE_component"/>
</dbReference>
<keyword evidence="3" id="KW-1185">Reference proteome</keyword>
<gene>
    <name evidence="2" type="ORF">COEREDRAFT_30921</name>
</gene>
<dbReference type="GO" id="GO:0043291">
    <property type="term" value="C:RAVE complex"/>
    <property type="evidence" value="ECO:0007669"/>
    <property type="project" value="TreeGrafter"/>
</dbReference>
<evidence type="ECO:0000259" key="1">
    <source>
        <dbReference type="Pfam" id="PF12234"/>
    </source>
</evidence>
<dbReference type="PANTHER" id="PTHR13950">
    <property type="entry name" value="RABCONNECTIN-RELATED"/>
    <property type="match status" value="1"/>
</dbReference>
<name>A0A2G5B3X7_COERN</name>
<accession>A0A2G5B3X7</accession>
<dbReference type="STRING" id="763665.A0A2G5B3X7"/>
<sequence>EQLPDFGKLTQEKADYVAEKLTEVKIKGLSPIDQARLLSIVGSISASQIKDQPLDSMGIRYLIKLQLLELENKHARAAAKLPYRELNWALHSNSQAILLQLCLQRHASSGLTWESARQMGICIWL</sequence>
<evidence type="ECO:0000313" key="2">
    <source>
        <dbReference type="EMBL" id="PIA13708.1"/>
    </source>
</evidence>
<protein>
    <recommendedName>
        <fullName evidence="1">RAVE complex protein Rav1 C-terminal domain-containing protein</fullName>
    </recommendedName>
</protein>
<feature type="domain" description="RAVE complex protein Rav1 C-terminal" evidence="1">
    <location>
        <begin position="6"/>
        <end position="125"/>
    </location>
</feature>
<proteinExistence type="predicted"/>
<organism evidence="2 3">
    <name type="scientific">Coemansia reversa (strain ATCC 12441 / NRRL 1564)</name>
    <dbReference type="NCBI Taxonomy" id="763665"/>
    <lineage>
        <taxon>Eukaryota</taxon>
        <taxon>Fungi</taxon>
        <taxon>Fungi incertae sedis</taxon>
        <taxon>Zoopagomycota</taxon>
        <taxon>Kickxellomycotina</taxon>
        <taxon>Kickxellomycetes</taxon>
        <taxon>Kickxellales</taxon>
        <taxon>Kickxellaceae</taxon>
        <taxon>Coemansia</taxon>
    </lineage>
</organism>
<dbReference type="PANTHER" id="PTHR13950:SF9">
    <property type="entry name" value="RABCONNECTIN-3A"/>
    <property type="match status" value="1"/>
</dbReference>
<dbReference type="InterPro" id="IPR022033">
    <property type="entry name" value="Rav1p_C"/>
</dbReference>